<comment type="subcellular location">
    <subcellularLocation>
        <location evidence="1">Mitochondrion</location>
    </subcellularLocation>
</comment>
<evidence type="ECO:0000256" key="4">
    <source>
        <dbReference type="ARBA" id="ARBA00022980"/>
    </source>
</evidence>
<dbReference type="AlphaFoldDB" id="A0A8H7FA43"/>
<proteinExistence type="inferred from homology"/>
<evidence type="ECO:0000256" key="2">
    <source>
        <dbReference type="ARBA" id="ARBA00009863"/>
    </source>
</evidence>
<evidence type="ECO:0000256" key="5">
    <source>
        <dbReference type="ARBA" id="ARBA00023128"/>
    </source>
</evidence>
<dbReference type="GO" id="GO:0003735">
    <property type="term" value="F:structural constituent of ribosome"/>
    <property type="evidence" value="ECO:0007669"/>
    <property type="project" value="TreeGrafter"/>
</dbReference>
<evidence type="ECO:0000313" key="10">
    <source>
        <dbReference type="Proteomes" id="UP000629468"/>
    </source>
</evidence>
<keyword evidence="5" id="KW-0496">Mitochondrion</keyword>
<comment type="similarity">
    <text evidence="2">Belongs to the mitochondrion-specific ribosomal protein mS29 family.</text>
</comment>
<feature type="region of interest" description="Disordered" evidence="8">
    <location>
        <begin position="37"/>
        <end position="65"/>
    </location>
</feature>
<evidence type="ECO:0000256" key="3">
    <source>
        <dbReference type="ARBA" id="ARBA00022946"/>
    </source>
</evidence>
<dbReference type="Pfam" id="PF10236">
    <property type="entry name" value="DAP3"/>
    <property type="match status" value="1"/>
</dbReference>
<reference evidence="9 10" key="1">
    <citation type="journal article" name="Sci. Rep.">
        <title>Telomere-to-telomere assembled and centromere annotated genomes of the two main subspecies of the button mushroom Agaricus bisporus reveal especially polymorphic chromosome ends.</title>
        <authorList>
            <person name="Sonnenberg A.S.M."/>
            <person name="Sedaghat-Telgerd N."/>
            <person name="Lavrijssen B."/>
            <person name="Ohm R.A."/>
            <person name="Hendrickx P.M."/>
            <person name="Scholtmeijer K."/>
            <person name="Baars J.J.P."/>
            <person name="van Peer A."/>
        </authorList>
    </citation>
    <scope>NUCLEOTIDE SEQUENCE [LARGE SCALE GENOMIC DNA]</scope>
    <source>
        <strain evidence="9 10">H119_p4</strain>
    </source>
</reference>
<dbReference type="PANTHER" id="PTHR12810:SF0">
    <property type="entry name" value="SMALL RIBOSOMAL SUBUNIT PROTEIN MS29"/>
    <property type="match status" value="1"/>
</dbReference>
<dbReference type="PANTHER" id="PTHR12810">
    <property type="entry name" value="MITOCHONDRIAL 28S RIBOSOMAL PROTEIN S29"/>
    <property type="match status" value="1"/>
</dbReference>
<evidence type="ECO:0000256" key="7">
    <source>
        <dbReference type="ARBA" id="ARBA00035140"/>
    </source>
</evidence>
<protein>
    <recommendedName>
        <fullName evidence="7">Small ribosomal subunit protein mS29</fullName>
    </recommendedName>
</protein>
<gene>
    <name evidence="9" type="ORF">Agabi119p4_177</name>
</gene>
<comment type="caution">
    <text evidence="9">The sequence shown here is derived from an EMBL/GenBank/DDBJ whole genome shotgun (WGS) entry which is preliminary data.</text>
</comment>
<organism evidence="9 10">
    <name type="scientific">Agaricus bisporus var. burnettii</name>
    <dbReference type="NCBI Taxonomy" id="192524"/>
    <lineage>
        <taxon>Eukaryota</taxon>
        <taxon>Fungi</taxon>
        <taxon>Dikarya</taxon>
        <taxon>Basidiomycota</taxon>
        <taxon>Agaricomycotina</taxon>
        <taxon>Agaricomycetes</taxon>
        <taxon>Agaricomycetidae</taxon>
        <taxon>Agaricales</taxon>
        <taxon>Agaricineae</taxon>
        <taxon>Agaricaceae</taxon>
        <taxon>Agaricus</taxon>
    </lineage>
</organism>
<sequence length="461" mass="51003">MSLLVSAGKGALTRTSLPCTIPSVTVLAETRRYASRRRAKARKEQKTASVQRDASGNPIYAKKDRTPPLFTALPVAQLTEPVFETDKRPDVKFPSFPAEAITKENIGKVMEFSSSKDAVAKFGLPKKVWKDFKLLNKPYTVVRGATVDIVDALTKASESPSKDSRLALSGTSGSGKSYVLFQAVDWAVANGWLVLYLPRAVNFVNSTTTYTYDPRTQTFLQPEAAYQTLHRAREANKGILENIKASSALAADGVKPISAGTVLYDAMNVTREEVASAPVILDWVMSELEVQTDYPVLLAIDDFQALFNRTSYRDPHFKPIASYHLSMPRLLLSYASGRRSFARGAVVGSLTSSDPQFPITPELDSSLDLASYNENDAPKLTMPWPYVQHSRFLSEYAGGLVNIRVPRQLSMDEAGAVYEIWMEHRFMSSKAHDELFMSKYVESGGNARDFVWKGLLGTLQT</sequence>
<evidence type="ECO:0000256" key="8">
    <source>
        <dbReference type="SAM" id="MobiDB-lite"/>
    </source>
</evidence>
<dbReference type="Proteomes" id="UP000629468">
    <property type="component" value="Unassembled WGS sequence"/>
</dbReference>
<evidence type="ECO:0000256" key="6">
    <source>
        <dbReference type="ARBA" id="ARBA00023274"/>
    </source>
</evidence>
<dbReference type="EMBL" id="JABXXO010000001">
    <property type="protein sequence ID" value="KAF7784012.1"/>
    <property type="molecule type" value="Genomic_DNA"/>
</dbReference>
<keyword evidence="4" id="KW-0689">Ribosomal protein</keyword>
<evidence type="ECO:0000256" key="1">
    <source>
        <dbReference type="ARBA" id="ARBA00004173"/>
    </source>
</evidence>
<keyword evidence="6" id="KW-0687">Ribonucleoprotein</keyword>
<name>A0A8H7FA43_AGABI</name>
<dbReference type="GO" id="GO:0005763">
    <property type="term" value="C:mitochondrial small ribosomal subunit"/>
    <property type="evidence" value="ECO:0007669"/>
    <property type="project" value="TreeGrafter"/>
</dbReference>
<dbReference type="InterPro" id="IPR019368">
    <property type="entry name" value="Ribosomal_mS29"/>
</dbReference>
<evidence type="ECO:0000313" key="9">
    <source>
        <dbReference type="EMBL" id="KAF7784012.1"/>
    </source>
</evidence>
<accession>A0A8H7FA43</accession>
<keyword evidence="3" id="KW-0809">Transit peptide</keyword>